<reference evidence="1 2" key="1">
    <citation type="journal article" date="2015" name="Genome Announc.">
        <title>Complete Genome Sequence of Steroid-Transforming Nocardioides simplex VKM Ac-2033D.</title>
        <authorList>
            <person name="Shtratnikova V.Y."/>
            <person name="Schelkunov M.I."/>
            <person name="Pekov Y.A."/>
            <person name="Fokina V.V."/>
            <person name="Logacheva M.D."/>
            <person name="Sokolov S.L."/>
            <person name="Bragin E.Y."/>
            <person name="Ashapkin V.V."/>
            <person name="Donova M.V."/>
        </authorList>
    </citation>
    <scope>NUCLEOTIDE SEQUENCE [LARGE SCALE GENOMIC DNA]</scope>
    <source>
        <strain evidence="1 2">VKM Ac-2033D</strain>
    </source>
</reference>
<dbReference type="Proteomes" id="UP000030300">
    <property type="component" value="Chromosome"/>
</dbReference>
<dbReference type="GeneID" id="96610959"/>
<dbReference type="Gene3D" id="1.50.10.20">
    <property type="match status" value="1"/>
</dbReference>
<sequence length="514" mass="52112">MLTRSLARRAAAAVTGGALVATGLLAPGPAPQAHAAPVNPEATAAASWLADQLDADGLFSYLNYLGQPTTDIGTTIDFGLSLVETDAAPEVLAQLRTDLDAALPGYVGASFDASKAGAVAKAAFFYDAVGADLDDVAGIDLAQRLADSVDDTTGQLGAFDDTYGQAWAVSVLHGLASPEAAKATTELIGQQCPGAAWGYTYNGVCTSSADATAYTVLALLPQKTDPAVATAIDDAITWLEGQQRADGGFGDWGVNSTGTTSEINGTGLVAWALGEAGETQRAQAAATWVADHQISEVAGCGVPVPGEVGALAYDDQNIKDAIKFGIADTDQQTWVIAGAQALAGLQYLPTRPATTATITGPTGYVAAGKPVSLKVTGLRGGETACVTGVGATQWVVSSSSITVTTPAVTRNNVATVRYAGGSKSVTVKALGAAKLKVKTPARVKARKSLTVTVAGLAPGERATVKVGTKKVVRTATAAGKVKVKVKVGKKKGKTKIVAVGQFANRTGKATVRVV</sequence>
<evidence type="ECO:0000313" key="1">
    <source>
        <dbReference type="EMBL" id="AIY18381.1"/>
    </source>
</evidence>
<keyword evidence="2" id="KW-1185">Reference proteome</keyword>
<dbReference type="eggNOG" id="COG1657">
    <property type="taxonomic scope" value="Bacteria"/>
</dbReference>
<dbReference type="RefSeq" id="WP_038680570.1">
    <property type="nucleotide sequence ID" value="NZ_BJMC01000022.1"/>
</dbReference>
<evidence type="ECO:0000313" key="2">
    <source>
        <dbReference type="Proteomes" id="UP000030300"/>
    </source>
</evidence>
<dbReference type="OrthoDB" id="4842970at2"/>
<dbReference type="InterPro" id="IPR008930">
    <property type="entry name" value="Terpenoid_cyclase/PrenylTrfase"/>
</dbReference>
<accession>A0A0A1DLU8</accession>
<dbReference type="AlphaFoldDB" id="A0A0A1DLU8"/>
<organism evidence="1 2">
    <name type="scientific">Nocardioides simplex</name>
    <name type="common">Arthrobacter simplex</name>
    <dbReference type="NCBI Taxonomy" id="2045"/>
    <lineage>
        <taxon>Bacteria</taxon>
        <taxon>Bacillati</taxon>
        <taxon>Actinomycetota</taxon>
        <taxon>Actinomycetes</taxon>
        <taxon>Propionibacteriales</taxon>
        <taxon>Nocardioidaceae</taxon>
        <taxon>Pimelobacter</taxon>
    </lineage>
</organism>
<protein>
    <submittedName>
        <fullName evidence="1">Muc19</fullName>
    </submittedName>
</protein>
<name>A0A0A1DLU8_NOCSI</name>
<proteinExistence type="predicted"/>
<dbReference type="KEGG" id="psim:KR76_19340"/>
<dbReference type="STRING" id="2045.KR76_19340"/>
<gene>
    <name evidence="1" type="ORF">KR76_19340</name>
</gene>
<dbReference type="HOGENOM" id="CLU_497668_0_0_11"/>
<dbReference type="EMBL" id="CP009896">
    <property type="protein sequence ID" value="AIY18381.1"/>
    <property type="molecule type" value="Genomic_DNA"/>
</dbReference>
<dbReference type="SUPFAM" id="SSF48239">
    <property type="entry name" value="Terpenoid cyclases/Protein prenyltransferases"/>
    <property type="match status" value="1"/>
</dbReference>
<dbReference type="CDD" id="cd00688">
    <property type="entry name" value="ISOPREN_C2_like"/>
    <property type="match status" value="1"/>
</dbReference>